<evidence type="ECO:0000313" key="1">
    <source>
        <dbReference type="EMBL" id="NIZ62230.1"/>
    </source>
</evidence>
<sequence length="220" mass="25528">MGGYGSGRPSYKQKAEGCRSLDVNRLHREGCLLEGWQGNWQWLRDGEVISKIGFRAEERRVIFDYRISQYGGDWEPVTQYVPLTYTNCHYGGQRPYFCCSGAVNGQHCGRRVGKLFSGGRYFLCRHCYSIAYSSQSEDRHDRMLRRANKLRMALGGEPGTAHFIAWKPKGMWNRTYQRKRFEIEWCEDQANIAFVRKYSHLLGKGELECFKAEGTNLKKP</sequence>
<comment type="caution">
    <text evidence="1">The sequence shown here is derived from an EMBL/GenBank/DDBJ whole genome shotgun (WGS) entry which is preliminary data.</text>
</comment>
<gene>
    <name evidence="1" type="ORF">DL239_14725</name>
</gene>
<name>A0ABX0W9A5_9RHOB</name>
<keyword evidence="2" id="KW-1185">Reference proteome</keyword>
<dbReference type="EMBL" id="QHLQ01000015">
    <property type="protein sequence ID" value="NIZ62230.1"/>
    <property type="molecule type" value="Genomic_DNA"/>
</dbReference>
<dbReference type="RefSeq" id="WP_167684857.1">
    <property type="nucleotide sequence ID" value="NZ_QHLQ01000015.1"/>
</dbReference>
<proteinExistence type="predicted"/>
<evidence type="ECO:0000313" key="2">
    <source>
        <dbReference type="Proteomes" id="UP001429564"/>
    </source>
</evidence>
<protein>
    <submittedName>
        <fullName evidence="1">Uncharacterized protein</fullName>
    </submittedName>
</protein>
<dbReference type="Proteomes" id="UP001429564">
    <property type="component" value="Unassembled WGS sequence"/>
</dbReference>
<accession>A0ABX0W9A5</accession>
<organism evidence="1 2">
    <name type="scientific">Parasedimentitalea denitrificans</name>
    <dbReference type="NCBI Taxonomy" id="2211118"/>
    <lineage>
        <taxon>Bacteria</taxon>
        <taxon>Pseudomonadati</taxon>
        <taxon>Pseudomonadota</taxon>
        <taxon>Alphaproteobacteria</taxon>
        <taxon>Rhodobacterales</taxon>
        <taxon>Paracoccaceae</taxon>
        <taxon>Parasedimentitalea</taxon>
    </lineage>
</organism>
<reference evidence="1 2" key="1">
    <citation type="submission" date="2018-05" db="EMBL/GenBank/DDBJ databases">
        <authorList>
            <person name="Zhang Y.-J."/>
        </authorList>
    </citation>
    <scope>NUCLEOTIDE SEQUENCE [LARGE SCALE GENOMIC DNA]</scope>
    <source>
        <strain evidence="1 2">CY04</strain>
    </source>
</reference>